<keyword evidence="4" id="KW-1185">Reference proteome</keyword>
<dbReference type="AlphaFoldDB" id="A0A1I3BBE5"/>
<accession>A0A1I3BBE5</accession>
<dbReference type="CDD" id="cd05233">
    <property type="entry name" value="SDR_c"/>
    <property type="match status" value="1"/>
</dbReference>
<evidence type="ECO:0000313" key="3">
    <source>
        <dbReference type="EMBL" id="SFH59572.1"/>
    </source>
</evidence>
<dbReference type="SUPFAM" id="SSF51735">
    <property type="entry name" value="NAD(P)-binding Rossmann-fold domains"/>
    <property type="match status" value="1"/>
</dbReference>
<name>A0A1I3BBE5_9EURY</name>
<keyword evidence="2" id="KW-0560">Oxidoreductase</keyword>
<proteinExistence type="inferred from homology"/>
<sequence length="235" mass="24577">MERTVAITGATSGIGRSVARAFVDAGAFVAVSGRDGAAVDRTVTDLNEGTTDDESGTAWGARVDVRDEFDLERFFERVAREAGPVDVVLANAAVFHGGPGDTPTDEVGYRDFDDTMRTNARGVFATIREAIPHLAADARVLVPSGSVAHESKSGMGAYAVSKAAAEAVARGFAADLDATVGVVDPGLVATDLTGKERARDPDSVAPLFVWAATDAPAEEVDGERVGLRQWKQATR</sequence>
<reference evidence="3 4" key="1">
    <citation type="submission" date="2016-10" db="EMBL/GenBank/DDBJ databases">
        <authorList>
            <person name="Varghese N."/>
            <person name="Submissions S."/>
        </authorList>
    </citation>
    <scope>NUCLEOTIDE SEQUENCE [LARGE SCALE GENOMIC DNA]</scope>
    <source>
        <strain evidence="3 4">CGMCC 1.6377</strain>
    </source>
</reference>
<dbReference type="Gene3D" id="3.40.50.720">
    <property type="entry name" value="NAD(P)-binding Rossmann-like Domain"/>
    <property type="match status" value="1"/>
</dbReference>
<dbReference type="EMBL" id="FOPZ01000011">
    <property type="protein sequence ID" value="SFH59572.1"/>
    <property type="molecule type" value="Genomic_DNA"/>
</dbReference>
<evidence type="ECO:0000256" key="1">
    <source>
        <dbReference type="ARBA" id="ARBA00006484"/>
    </source>
</evidence>
<dbReference type="RefSeq" id="WP_149784658.1">
    <property type="nucleotide sequence ID" value="NZ_BAAADP010000001.1"/>
</dbReference>
<evidence type="ECO:0000313" key="4">
    <source>
        <dbReference type="Proteomes" id="UP000323537"/>
    </source>
</evidence>
<evidence type="ECO:0000256" key="2">
    <source>
        <dbReference type="ARBA" id="ARBA00023002"/>
    </source>
</evidence>
<dbReference type="OrthoDB" id="213346at2157"/>
<dbReference type="InterPro" id="IPR002347">
    <property type="entry name" value="SDR_fam"/>
</dbReference>
<dbReference type="Proteomes" id="UP000323537">
    <property type="component" value="Unassembled WGS sequence"/>
</dbReference>
<gene>
    <name evidence="3" type="ORF">SAMN04488066_11134</name>
</gene>
<protein>
    <recommendedName>
        <fullName evidence="5">NADP-dependent 3-hydroxy acid dehydrogenase YdfG</fullName>
    </recommendedName>
</protein>
<dbReference type="PRINTS" id="PR00081">
    <property type="entry name" value="GDHRDH"/>
</dbReference>
<dbReference type="PANTHER" id="PTHR43008">
    <property type="entry name" value="BENZIL REDUCTASE"/>
    <property type="match status" value="1"/>
</dbReference>
<dbReference type="Pfam" id="PF00106">
    <property type="entry name" value="adh_short"/>
    <property type="match status" value="1"/>
</dbReference>
<evidence type="ECO:0008006" key="5">
    <source>
        <dbReference type="Google" id="ProtNLM"/>
    </source>
</evidence>
<dbReference type="GO" id="GO:0050664">
    <property type="term" value="F:oxidoreductase activity, acting on NAD(P)H, oxygen as acceptor"/>
    <property type="evidence" value="ECO:0007669"/>
    <property type="project" value="TreeGrafter"/>
</dbReference>
<dbReference type="PANTHER" id="PTHR43008:SF4">
    <property type="entry name" value="CHAIN DEHYDROGENASE, PUTATIVE (AFU_ORTHOLOGUE AFUA_4G08710)-RELATED"/>
    <property type="match status" value="1"/>
</dbReference>
<organism evidence="3 4">
    <name type="scientific">Halorubrum aquaticum</name>
    <dbReference type="NCBI Taxonomy" id="387340"/>
    <lineage>
        <taxon>Archaea</taxon>
        <taxon>Methanobacteriati</taxon>
        <taxon>Methanobacteriota</taxon>
        <taxon>Stenosarchaea group</taxon>
        <taxon>Halobacteria</taxon>
        <taxon>Halobacteriales</taxon>
        <taxon>Haloferacaceae</taxon>
        <taxon>Halorubrum</taxon>
    </lineage>
</organism>
<dbReference type="InterPro" id="IPR036291">
    <property type="entry name" value="NAD(P)-bd_dom_sf"/>
</dbReference>
<comment type="similarity">
    <text evidence="1">Belongs to the short-chain dehydrogenases/reductases (SDR) family.</text>
</comment>